<evidence type="ECO:0000313" key="2">
    <source>
        <dbReference type="EMBL" id="UMO76271.1"/>
    </source>
</evidence>
<protein>
    <submittedName>
        <fullName evidence="2">SsDNA binding protein</fullName>
    </submittedName>
</protein>
<feature type="compositionally biased region" description="Polar residues" evidence="1">
    <location>
        <begin position="260"/>
        <end position="269"/>
    </location>
</feature>
<keyword evidence="3" id="KW-1185">Reference proteome</keyword>
<dbReference type="GeneID" id="77926801"/>
<organism evidence="2 3">
    <name type="scientific">Streptomyces phage Tomas</name>
    <dbReference type="NCBI Taxonomy" id="2914443"/>
    <lineage>
        <taxon>Viruses</taxon>
        <taxon>Duplodnaviria</taxon>
        <taxon>Heunggongvirae</taxon>
        <taxon>Uroviricota</taxon>
        <taxon>Caudoviricetes</taxon>
        <taxon>Stanwilliamsviridae</taxon>
        <taxon>Boydwoodruffvirinae</taxon>
        <taxon>Tomasvirus</taxon>
        <taxon>Tomasvirus tomas</taxon>
    </lineage>
</organism>
<feature type="region of interest" description="Disordered" evidence="1">
    <location>
        <begin position="246"/>
        <end position="269"/>
    </location>
</feature>
<dbReference type="Proteomes" id="UP001202581">
    <property type="component" value="Segment"/>
</dbReference>
<reference evidence="2" key="1">
    <citation type="submission" date="2021-12" db="EMBL/GenBank/DDBJ databases">
        <authorList>
            <person name="Khadka S."/>
            <person name="Uribe D.A."/>
            <person name="Klipsch I.N."/>
            <person name="Rene S.R."/>
            <person name="Jimenez M.L."/>
            <person name="Saini B.K."/>
            <person name="Zugasti M."/>
            <person name="Bullon R.M."/>
            <person name="Sharp C.D."/>
            <person name="Kapinga K.O."/>
            <person name="Warner C.P."/>
            <person name="Sarinana J."/>
            <person name="Jimenez A."/>
            <person name="Layton S.R."/>
            <person name="Nayek S."/>
            <person name="Hughes L.E."/>
            <person name="Garlena R.A."/>
            <person name="Russell D.A."/>
            <person name="Jacobs-Sera D."/>
            <person name="Hatfull G.F."/>
        </authorList>
    </citation>
    <scope>NUCLEOTIDE SEQUENCE</scope>
</reference>
<proteinExistence type="predicted"/>
<evidence type="ECO:0000313" key="3">
    <source>
        <dbReference type="Proteomes" id="UP001202581"/>
    </source>
</evidence>
<sequence length="269" mass="30246">MAELQGLAAIRAYKAKMAEIAEKREEQKAAGDAPRPQYLRLQDGQSVKLRFLQEMDTEARNYDPNRGVGVGEIEHQGIGNNFKYRATCTMDSEGKCWACEKVRSAAKDSEEKKYGQRKNYYINVLVDLGDGNEPQVWILSRGLNSSFVAQLMDETDEEGTITEVTYKVTRNGKGTDSTYLLRALPKDTTFDSIDFDKIETFDIKKQVLRKIPYDTDYDNKVFSQEQFYTQSAGDWKRIFGGGVDENSSGDAGQSAKPTVDSATSIDMGW</sequence>
<gene>
    <name evidence="2" type="primary">83</name>
    <name evidence="2" type="ORF">SEA_TOMAS_83</name>
</gene>
<name>A0AA49BTW5_9CAUD</name>
<dbReference type="KEGG" id="vg:77926801"/>
<dbReference type="RefSeq" id="YP_010651210.1">
    <property type="nucleotide sequence ID" value="NC_070781.1"/>
</dbReference>
<accession>A0AA49BTW5</accession>
<dbReference type="EMBL" id="OL829978">
    <property type="protein sequence ID" value="UMO76271.1"/>
    <property type="molecule type" value="Genomic_DNA"/>
</dbReference>
<evidence type="ECO:0000256" key="1">
    <source>
        <dbReference type="SAM" id="MobiDB-lite"/>
    </source>
</evidence>